<dbReference type="PROSITE" id="PS50097">
    <property type="entry name" value="BTB"/>
    <property type="match status" value="1"/>
</dbReference>
<proteinExistence type="predicted"/>
<dbReference type="AlphaFoldDB" id="A0AA39F2H8"/>
<dbReference type="SUPFAM" id="SSF54695">
    <property type="entry name" value="POZ domain"/>
    <property type="match status" value="1"/>
</dbReference>
<dbReference type="Proteomes" id="UP001168972">
    <property type="component" value="Unassembled WGS sequence"/>
</dbReference>
<dbReference type="Pfam" id="PF00651">
    <property type="entry name" value="BTB"/>
    <property type="match status" value="1"/>
</dbReference>
<dbReference type="InterPro" id="IPR000210">
    <property type="entry name" value="BTB/POZ_dom"/>
</dbReference>
<feature type="domain" description="BTB" evidence="1">
    <location>
        <begin position="120"/>
        <end position="187"/>
    </location>
</feature>
<reference evidence="2" key="2">
    <citation type="submission" date="2023-03" db="EMBL/GenBank/DDBJ databases">
        <authorList>
            <person name="Inwood S.N."/>
            <person name="Skelly J.G."/>
            <person name="Guhlin J."/>
            <person name="Harrop T.W.R."/>
            <person name="Goldson S.G."/>
            <person name="Dearden P.K."/>
        </authorList>
    </citation>
    <scope>NUCLEOTIDE SEQUENCE</scope>
    <source>
        <strain evidence="2">Lincoln</strain>
        <tissue evidence="2">Whole body</tissue>
    </source>
</reference>
<sequence>MAQPDLQINHSWEFEYNETHPYPCLNLYSASFFDKSLPDVKFSIFCGPSDYDTCKVIISKTPCRPANATCPSCSSNDDIYITCTFRCCITWGGFNGPQQSSINHDLYSGLKNFLTASDLSDVMIVIDEKEILLHKIILAAYSPVFSAMIKSDITESSNKRIVLTDIEVEIMENVIEFMYTGTINPVPEYDVLFSIMKAADKYKILGLKEFCERKLSEKITLENVFEILETNSLYGCPLLAKSVIDFMIKNKTTIIGSKDFNDFCRRKPELLSQFFIHSVTGSKANK</sequence>
<name>A0AA39F2H8_MICHY</name>
<dbReference type="InterPro" id="IPR011333">
    <property type="entry name" value="SKP1/BTB/POZ_sf"/>
</dbReference>
<dbReference type="Gene3D" id="1.25.40.420">
    <property type="match status" value="1"/>
</dbReference>
<dbReference type="CDD" id="cd14733">
    <property type="entry name" value="BACK"/>
    <property type="match status" value="1"/>
</dbReference>
<evidence type="ECO:0000259" key="1">
    <source>
        <dbReference type="PROSITE" id="PS50097"/>
    </source>
</evidence>
<reference evidence="2" key="1">
    <citation type="journal article" date="2023" name="bioRxiv">
        <title>Scaffold-level genome assemblies of two parasitoid biocontrol wasps reveal the parthenogenesis mechanism and an associated novel virus.</title>
        <authorList>
            <person name="Inwood S."/>
            <person name="Skelly J."/>
            <person name="Guhlin J."/>
            <person name="Harrop T."/>
            <person name="Goldson S."/>
            <person name="Dearden P."/>
        </authorList>
    </citation>
    <scope>NUCLEOTIDE SEQUENCE</scope>
    <source>
        <strain evidence="2">Lincoln</strain>
        <tissue evidence="2">Whole body</tissue>
    </source>
</reference>
<dbReference type="PANTHER" id="PTHR24413">
    <property type="entry name" value="SPECKLE-TYPE POZ PROTEIN"/>
    <property type="match status" value="1"/>
</dbReference>
<dbReference type="CDD" id="cd18186">
    <property type="entry name" value="BTB_POZ_ZBTB_KLHL-like"/>
    <property type="match status" value="1"/>
</dbReference>
<comment type="caution">
    <text evidence="2">The sequence shown here is derived from an EMBL/GenBank/DDBJ whole genome shotgun (WGS) entry which is preliminary data.</text>
</comment>
<accession>A0AA39F2H8</accession>
<dbReference type="SMART" id="SM00225">
    <property type="entry name" value="BTB"/>
    <property type="match status" value="1"/>
</dbReference>
<evidence type="ECO:0000313" key="3">
    <source>
        <dbReference type="Proteomes" id="UP001168972"/>
    </source>
</evidence>
<gene>
    <name evidence="2" type="ORF">PV327_008148</name>
</gene>
<evidence type="ECO:0000313" key="2">
    <source>
        <dbReference type="EMBL" id="KAK0161730.1"/>
    </source>
</evidence>
<keyword evidence="3" id="KW-1185">Reference proteome</keyword>
<organism evidence="2 3">
    <name type="scientific">Microctonus hyperodae</name>
    <name type="common">Parasitoid wasp</name>
    <dbReference type="NCBI Taxonomy" id="165561"/>
    <lineage>
        <taxon>Eukaryota</taxon>
        <taxon>Metazoa</taxon>
        <taxon>Ecdysozoa</taxon>
        <taxon>Arthropoda</taxon>
        <taxon>Hexapoda</taxon>
        <taxon>Insecta</taxon>
        <taxon>Pterygota</taxon>
        <taxon>Neoptera</taxon>
        <taxon>Endopterygota</taxon>
        <taxon>Hymenoptera</taxon>
        <taxon>Apocrita</taxon>
        <taxon>Ichneumonoidea</taxon>
        <taxon>Braconidae</taxon>
        <taxon>Euphorinae</taxon>
        <taxon>Microctonus</taxon>
    </lineage>
</organism>
<protein>
    <recommendedName>
        <fullName evidence="1">BTB domain-containing protein</fullName>
    </recommendedName>
</protein>
<dbReference type="Gene3D" id="3.30.710.10">
    <property type="entry name" value="Potassium Channel Kv1.1, Chain A"/>
    <property type="match status" value="1"/>
</dbReference>
<dbReference type="EMBL" id="JAQQBR010001834">
    <property type="protein sequence ID" value="KAK0161730.1"/>
    <property type="molecule type" value="Genomic_DNA"/>
</dbReference>